<protein>
    <recommendedName>
        <fullName evidence="1">non-specific serine/threonine protein kinase</fullName>
        <ecNumber evidence="1">2.7.11.1</ecNumber>
    </recommendedName>
</protein>
<feature type="compositionally biased region" description="Polar residues" evidence="9">
    <location>
        <begin position="520"/>
        <end position="556"/>
    </location>
</feature>
<dbReference type="InterPro" id="IPR000719">
    <property type="entry name" value="Prot_kinase_dom"/>
</dbReference>
<dbReference type="EC" id="2.7.11.1" evidence="1"/>
<keyword evidence="2" id="KW-0723">Serine/threonine-protein kinase</keyword>
<dbReference type="EMBL" id="JACGCM010002660">
    <property type="protein sequence ID" value="KAF6137125.1"/>
    <property type="molecule type" value="Genomic_DNA"/>
</dbReference>
<comment type="catalytic activity">
    <reaction evidence="7">
        <text>L-threonyl-[protein] + ATP = O-phospho-L-threonyl-[protein] + ADP + H(+)</text>
        <dbReference type="Rhea" id="RHEA:46608"/>
        <dbReference type="Rhea" id="RHEA-COMP:11060"/>
        <dbReference type="Rhea" id="RHEA-COMP:11605"/>
        <dbReference type="ChEBI" id="CHEBI:15378"/>
        <dbReference type="ChEBI" id="CHEBI:30013"/>
        <dbReference type="ChEBI" id="CHEBI:30616"/>
        <dbReference type="ChEBI" id="CHEBI:61977"/>
        <dbReference type="ChEBI" id="CHEBI:456216"/>
        <dbReference type="EC" id="2.7.11.1"/>
    </reaction>
</comment>
<evidence type="ECO:0000256" key="1">
    <source>
        <dbReference type="ARBA" id="ARBA00012513"/>
    </source>
</evidence>
<proteinExistence type="predicted"/>
<sequence>MAGDSSASEQDPDDSDSEFVEIDPTRRYGRYKEVLGKGAFKTVYKAFDEREGIEVAWNQIKLADVLRNVEDLERLYSEVHLLKTLKHKNIIKFYNSWVDPKDNNINIITEIFTSGTLRQWGVRPASLEKVKVPEVREFIEKCIAKASQRLPARELLLDHFLKWDESESVTDRSQRNSTHSDNSGEHFYADTNSSSTKDDDPEGSRDFLVEGQRKDVKTIFLKLRIADTTGHVRNIHFPFDIEVDTAFSVASEMVAELDLTDQDVTTIAEMIDSEIQVHIPEWTSTKALEVNTCNDGELSHNIDSETKDELSMLAIEVDPPSNGLVLERFPSGRKYWSDSPKELSKGSPVTHSHSNFNSQKEDYETNEGKENVENLALSLSALSLSARHGESHENDVNGENKDMHVRDNQNGGLQDHEDQHSCDDKQSLEDNCEQSISEEPLDIRSVAEKLDFMLLEQQHELDELKKTHEDAITDLLKELPPETRHKLFHWYHLKIPDYRALNQAQWYARHSSDSDSSFSQGENASSRTSNSTADNNSECSLFPPSANNLSQPKTVTDLSGNTHIIHIFGKIGSRESIPENNDGRNVLRDRSNPMKIERTGSMGIDVILGE</sequence>
<evidence type="ECO:0000256" key="7">
    <source>
        <dbReference type="ARBA" id="ARBA00047899"/>
    </source>
</evidence>
<feature type="region of interest" description="Disordered" evidence="9">
    <location>
        <begin position="512"/>
        <end position="556"/>
    </location>
</feature>
<dbReference type="InterPro" id="IPR024678">
    <property type="entry name" value="Kinase_OSR1/WNK_CCT"/>
</dbReference>
<feature type="compositionally biased region" description="Basic and acidic residues" evidence="9">
    <location>
        <begin position="387"/>
        <end position="407"/>
    </location>
</feature>
<accession>A0A7J7L3D2</accession>
<dbReference type="PANTHER" id="PTHR13902">
    <property type="entry name" value="SERINE/THREONINE-PROTEIN KINASE WNK WITH NO LYSINE -RELATED"/>
    <property type="match status" value="1"/>
</dbReference>
<dbReference type="Gene3D" id="3.30.200.20">
    <property type="entry name" value="Phosphorylase Kinase, domain 1"/>
    <property type="match status" value="1"/>
</dbReference>
<keyword evidence="5" id="KW-0418">Kinase</keyword>
<feature type="region of interest" description="Disordered" evidence="9">
    <location>
        <begin position="337"/>
        <end position="369"/>
    </location>
</feature>
<feature type="domain" description="Protein kinase" evidence="10">
    <location>
        <begin position="29"/>
        <end position="455"/>
    </location>
</feature>
<keyword evidence="3" id="KW-0808">Transferase</keyword>
<feature type="compositionally biased region" description="Basic and acidic residues" evidence="9">
    <location>
        <begin position="359"/>
        <end position="369"/>
    </location>
</feature>
<dbReference type="FunFam" id="3.10.20.90:FF:000252">
    <property type="entry name" value="Probable serine/threonine-protein kinase WNK3"/>
    <property type="match status" value="1"/>
</dbReference>
<evidence type="ECO:0000313" key="11">
    <source>
        <dbReference type="EMBL" id="KAF6137125.1"/>
    </source>
</evidence>
<dbReference type="InterPro" id="IPR050588">
    <property type="entry name" value="WNK_Ser-Thr_kinase"/>
</dbReference>
<keyword evidence="4" id="KW-0547">Nucleotide-binding</keyword>
<evidence type="ECO:0000256" key="8">
    <source>
        <dbReference type="ARBA" id="ARBA00048679"/>
    </source>
</evidence>
<dbReference type="OrthoDB" id="4062651at2759"/>
<evidence type="ECO:0000256" key="6">
    <source>
        <dbReference type="ARBA" id="ARBA00022840"/>
    </source>
</evidence>
<evidence type="ECO:0000256" key="3">
    <source>
        <dbReference type="ARBA" id="ARBA00022679"/>
    </source>
</evidence>
<evidence type="ECO:0000256" key="9">
    <source>
        <dbReference type="SAM" id="MobiDB-lite"/>
    </source>
</evidence>
<evidence type="ECO:0000313" key="12">
    <source>
        <dbReference type="Proteomes" id="UP000541444"/>
    </source>
</evidence>
<dbReference type="FunFam" id="3.30.200.20:FF:000075">
    <property type="entry name" value="Probable serine/threonine-protein kinase WNK1"/>
    <property type="match status" value="1"/>
</dbReference>
<evidence type="ECO:0000256" key="4">
    <source>
        <dbReference type="ARBA" id="ARBA00022741"/>
    </source>
</evidence>
<dbReference type="Pfam" id="PF00069">
    <property type="entry name" value="Pkinase"/>
    <property type="match status" value="1"/>
</dbReference>
<dbReference type="InterPro" id="IPR011009">
    <property type="entry name" value="Kinase-like_dom_sf"/>
</dbReference>
<comment type="caution">
    <text evidence="11">The sequence shown here is derived from an EMBL/GenBank/DDBJ whole genome shotgun (WGS) entry which is preliminary data.</text>
</comment>
<dbReference type="SUPFAM" id="SSF56112">
    <property type="entry name" value="Protein kinase-like (PK-like)"/>
    <property type="match status" value="1"/>
</dbReference>
<feature type="region of interest" description="Disordered" evidence="9">
    <location>
        <begin position="386"/>
        <end position="440"/>
    </location>
</feature>
<comment type="catalytic activity">
    <reaction evidence="8">
        <text>L-seryl-[protein] + ATP = O-phospho-L-seryl-[protein] + ADP + H(+)</text>
        <dbReference type="Rhea" id="RHEA:17989"/>
        <dbReference type="Rhea" id="RHEA-COMP:9863"/>
        <dbReference type="Rhea" id="RHEA-COMP:11604"/>
        <dbReference type="ChEBI" id="CHEBI:15378"/>
        <dbReference type="ChEBI" id="CHEBI:29999"/>
        <dbReference type="ChEBI" id="CHEBI:30616"/>
        <dbReference type="ChEBI" id="CHEBI:83421"/>
        <dbReference type="ChEBI" id="CHEBI:456216"/>
        <dbReference type="EC" id="2.7.11.1"/>
    </reaction>
</comment>
<dbReference type="GO" id="GO:0004674">
    <property type="term" value="F:protein serine/threonine kinase activity"/>
    <property type="evidence" value="ECO:0007669"/>
    <property type="project" value="UniProtKB-KW"/>
</dbReference>
<evidence type="ECO:0000256" key="5">
    <source>
        <dbReference type="ARBA" id="ARBA00022777"/>
    </source>
</evidence>
<dbReference type="PROSITE" id="PS50011">
    <property type="entry name" value="PROTEIN_KINASE_DOM"/>
    <property type="match status" value="1"/>
</dbReference>
<feature type="region of interest" description="Disordered" evidence="9">
    <location>
        <begin position="171"/>
        <end position="208"/>
    </location>
</feature>
<dbReference type="SMART" id="SM00220">
    <property type="entry name" value="S_TKc"/>
    <property type="match status" value="1"/>
</dbReference>
<dbReference type="Proteomes" id="UP000541444">
    <property type="component" value="Unassembled WGS sequence"/>
</dbReference>
<evidence type="ECO:0000256" key="2">
    <source>
        <dbReference type="ARBA" id="ARBA00022527"/>
    </source>
</evidence>
<feature type="compositionally biased region" description="Basic and acidic residues" evidence="9">
    <location>
        <begin position="414"/>
        <end position="428"/>
    </location>
</feature>
<gene>
    <name evidence="11" type="ORF">GIB67_030889</name>
</gene>
<dbReference type="Pfam" id="PF12202">
    <property type="entry name" value="OSR1_C"/>
    <property type="match status" value="1"/>
</dbReference>
<reference evidence="11 12" key="1">
    <citation type="journal article" date="2020" name="IScience">
        <title>Genome Sequencing of the Endangered Kingdonia uniflora (Circaeasteraceae, Ranunculales) Reveals Potential Mechanisms of Evolutionary Specialization.</title>
        <authorList>
            <person name="Sun Y."/>
            <person name="Deng T."/>
            <person name="Zhang A."/>
            <person name="Moore M.J."/>
            <person name="Landis J.B."/>
            <person name="Lin N."/>
            <person name="Zhang H."/>
            <person name="Zhang X."/>
            <person name="Huang J."/>
            <person name="Zhang X."/>
            <person name="Sun H."/>
            <person name="Wang H."/>
        </authorList>
    </citation>
    <scope>NUCLEOTIDE SEQUENCE [LARGE SCALE GENOMIC DNA]</scope>
    <source>
        <strain evidence="11">TB1705</strain>
        <tissue evidence="11">Leaf</tissue>
    </source>
</reference>
<dbReference type="GO" id="GO:0005524">
    <property type="term" value="F:ATP binding"/>
    <property type="evidence" value="ECO:0007669"/>
    <property type="project" value="UniProtKB-KW"/>
</dbReference>
<feature type="compositionally biased region" description="Polar residues" evidence="9">
    <location>
        <begin position="347"/>
        <end position="358"/>
    </location>
</feature>
<feature type="compositionally biased region" description="Basic and acidic residues" evidence="9">
    <location>
        <begin position="196"/>
        <end position="208"/>
    </location>
</feature>
<dbReference type="Gene3D" id="3.10.20.90">
    <property type="entry name" value="Phosphatidylinositol 3-kinase Catalytic Subunit, Chain A, domain 1"/>
    <property type="match status" value="1"/>
</dbReference>
<keyword evidence="12" id="KW-1185">Reference proteome</keyword>
<organism evidence="11 12">
    <name type="scientific">Kingdonia uniflora</name>
    <dbReference type="NCBI Taxonomy" id="39325"/>
    <lineage>
        <taxon>Eukaryota</taxon>
        <taxon>Viridiplantae</taxon>
        <taxon>Streptophyta</taxon>
        <taxon>Embryophyta</taxon>
        <taxon>Tracheophyta</taxon>
        <taxon>Spermatophyta</taxon>
        <taxon>Magnoliopsida</taxon>
        <taxon>Ranunculales</taxon>
        <taxon>Circaeasteraceae</taxon>
        <taxon>Kingdonia</taxon>
    </lineage>
</organism>
<name>A0A7J7L3D2_9MAGN</name>
<keyword evidence="6" id="KW-0067">ATP-binding</keyword>
<dbReference type="AlphaFoldDB" id="A0A7J7L3D2"/>
<evidence type="ECO:0000259" key="10">
    <source>
        <dbReference type="PROSITE" id="PS50011"/>
    </source>
</evidence>